<accession>A0A177T2X1</accession>
<gene>
    <name evidence="3" type="ORF">A4X03_0g8734</name>
    <name evidence="2" type="ORF">JKIAZH3_G5707</name>
</gene>
<organism evidence="3 4">
    <name type="scientific">Tilletia caries</name>
    <name type="common">wheat bunt fungus</name>
    <dbReference type="NCBI Taxonomy" id="13290"/>
    <lineage>
        <taxon>Eukaryota</taxon>
        <taxon>Fungi</taxon>
        <taxon>Dikarya</taxon>
        <taxon>Basidiomycota</taxon>
        <taxon>Ustilaginomycotina</taxon>
        <taxon>Exobasidiomycetes</taxon>
        <taxon>Tilletiales</taxon>
        <taxon>Tilletiaceae</taxon>
        <taxon>Tilletia</taxon>
    </lineage>
</organism>
<feature type="compositionally biased region" description="Polar residues" evidence="1">
    <location>
        <begin position="357"/>
        <end position="371"/>
    </location>
</feature>
<feature type="compositionally biased region" description="Polar residues" evidence="1">
    <location>
        <begin position="257"/>
        <end position="266"/>
    </location>
</feature>
<evidence type="ECO:0000313" key="5">
    <source>
        <dbReference type="Proteomes" id="UP000836402"/>
    </source>
</evidence>
<evidence type="ECO:0000313" key="3">
    <source>
        <dbReference type="EMBL" id="KAE8238971.1"/>
    </source>
</evidence>
<feature type="compositionally biased region" description="Low complexity" evidence="1">
    <location>
        <begin position="276"/>
        <end position="292"/>
    </location>
</feature>
<feature type="compositionally biased region" description="Polar residues" evidence="1">
    <location>
        <begin position="387"/>
        <end position="403"/>
    </location>
</feature>
<feature type="region of interest" description="Disordered" evidence="1">
    <location>
        <begin position="168"/>
        <end position="403"/>
    </location>
</feature>
<feature type="compositionally biased region" description="Low complexity" evidence="1">
    <location>
        <begin position="171"/>
        <end position="186"/>
    </location>
</feature>
<feature type="compositionally biased region" description="Basic and acidic residues" evidence="1">
    <location>
        <begin position="316"/>
        <end position="325"/>
    </location>
</feature>
<name>A0A177T2X1_9BASI</name>
<dbReference type="Proteomes" id="UP000836402">
    <property type="component" value="Unassembled WGS sequence"/>
</dbReference>
<dbReference type="AlphaFoldDB" id="A0A177T2X1"/>
<reference evidence="3" key="1">
    <citation type="submission" date="2016-04" db="EMBL/GenBank/DDBJ databases">
        <authorList>
            <person name="Nguyen H.D."/>
            <person name="Kesanakurti P."/>
            <person name="Cullis J."/>
            <person name="Levesque C.A."/>
            <person name="Hambleton S."/>
        </authorList>
    </citation>
    <scope>NUCLEOTIDE SEQUENCE</scope>
    <source>
        <strain evidence="3">DAOMC 238032</strain>
    </source>
</reference>
<comment type="caution">
    <text evidence="3">The sequence shown here is derived from an EMBL/GenBank/DDBJ whole genome shotgun (WGS) entry which is preliminary data.</text>
</comment>
<feature type="compositionally biased region" description="Low complexity" evidence="1">
    <location>
        <begin position="492"/>
        <end position="513"/>
    </location>
</feature>
<protein>
    <recommendedName>
        <fullName evidence="6">FHA domain-containing protein</fullName>
    </recommendedName>
</protein>
<evidence type="ECO:0000256" key="1">
    <source>
        <dbReference type="SAM" id="MobiDB-lite"/>
    </source>
</evidence>
<evidence type="ECO:0000313" key="4">
    <source>
        <dbReference type="Proteomes" id="UP000077671"/>
    </source>
</evidence>
<feature type="compositionally biased region" description="Basic and acidic residues" evidence="1">
    <location>
        <begin position="198"/>
        <end position="210"/>
    </location>
</feature>
<evidence type="ECO:0000313" key="2">
    <source>
        <dbReference type="EMBL" id="CAD6896775.1"/>
    </source>
</evidence>
<dbReference type="Proteomes" id="UP000077671">
    <property type="component" value="Unassembled WGS sequence"/>
</dbReference>
<feature type="compositionally biased region" description="Polar residues" evidence="1">
    <location>
        <begin position="220"/>
        <end position="234"/>
    </location>
</feature>
<evidence type="ECO:0008006" key="6">
    <source>
        <dbReference type="Google" id="ProtNLM"/>
    </source>
</evidence>
<proteinExistence type="predicted"/>
<dbReference type="EMBL" id="CAJHJG010000058">
    <property type="protein sequence ID" value="CAD6896775.1"/>
    <property type="molecule type" value="Genomic_DNA"/>
</dbReference>
<feature type="compositionally biased region" description="Low complexity" evidence="1">
    <location>
        <begin position="342"/>
        <end position="356"/>
    </location>
</feature>
<reference evidence="2" key="3">
    <citation type="submission" date="2020-10" db="EMBL/GenBank/DDBJ databases">
        <authorList>
            <person name="Sedaghatjoo S."/>
        </authorList>
    </citation>
    <scope>NUCLEOTIDE SEQUENCE</scope>
    <source>
        <strain evidence="2">AZH3</strain>
    </source>
</reference>
<sequence length="597" mass="64574">MPSDDITVQLQFDPVITAFAPKTFSLRPSVKLQIDLVGSSSVNTCPRHDNAVFPSRALDHSPARIVCHGSYFSFETSVPDSNSIRVDGYLLHNYTHTLRDGDCLEFGAASHVGWEEEYDSDGDYQCWPTYSFVPDLAIHVHIAFPIGFDERRVWTELGATPVIFRPPSPLPQLASPSVPSRTTTPPLATNWRRSTVRFVEHPRDEDRPESQMEMLRMQHDQQLQKAQAPPSANSLDCGHGSPPVRVPYGDLVANLRSRASSHNTKGSPEAHGSDHAPSTSSPNASSPAVASAERAPSTHHARFRSPNQEGDPSSDDPDRAGKEGDDTLCDDGSSRVRTSLPDDATTANSAASTIDDNVSSPANRTSVSSSVLKHLPAEGDNEPAASATESIPPTVVSSNLTDQSMSASRTSYSASVRAACLALHRVGSAWQSACQEIQRGRRERLVDATLHRLQTVLDQLRVRPLWKSPGRSADGPAMVDSTKHSPAPDRFSSSSFQSSSSKPRLPSSSPSDPGIELSTFGMTASPSTPAAIPPVHHPSFHPTLPHQLFPTSLSHPISIAGPSAIWVAPPSFWHPITLLRPLLLCHPNIFTSFLHPP</sequence>
<reference evidence="3" key="2">
    <citation type="journal article" date="2019" name="IMA Fungus">
        <title>Genome sequencing and comparison of five Tilletia species to identify candidate genes for the detection of regulated species infecting wheat.</title>
        <authorList>
            <person name="Nguyen H.D.T."/>
            <person name="Sultana T."/>
            <person name="Kesanakurti P."/>
            <person name="Hambleton S."/>
        </authorList>
    </citation>
    <scope>NUCLEOTIDE SEQUENCE</scope>
    <source>
        <strain evidence="3">DAOMC 238032</strain>
    </source>
</reference>
<feature type="region of interest" description="Disordered" evidence="1">
    <location>
        <begin position="466"/>
        <end position="532"/>
    </location>
</feature>
<dbReference type="EMBL" id="LWDD02002847">
    <property type="protein sequence ID" value="KAE8238971.1"/>
    <property type="molecule type" value="Genomic_DNA"/>
</dbReference>
<keyword evidence="5" id="KW-1185">Reference proteome</keyword>